<reference evidence="2 3" key="1">
    <citation type="journal article" date="2017" name="Antonie Van Leeuwenhoek">
        <title>Rhizobium rhizosphaerae sp. nov., a novel species isolated from rice rhizosphere.</title>
        <authorList>
            <person name="Zhao J.J."/>
            <person name="Zhang J."/>
            <person name="Zhang R.J."/>
            <person name="Zhang C.W."/>
            <person name="Yin H.Q."/>
            <person name="Zhang X.X."/>
        </authorList>
    </citation>
    <scope>NUCLEOTIDE SEQUENCE [LARGE SCALE GENOMIC DNA]</scope>
    <source>
        <strain evidence="2 3">BSs20135</strain>
    </source>
</reference>
<dbReference type="GO" id="GO:0016747">
    <property type="term" value="F:acyltransferase activity, transferring groups other than amino-acyl groups"/>
    <property type="evidence" value="ECO:0007669"/>
    <property type="project" value="InterPro"/>
</dbReference>
<dbReference type="CDD" id="cd04301">
    <property type="entry name" value="NAT_SF"/>
    <property type="match status" value="1"/>
</dbReference>
<comment type="caution">
    <text evidence="2">The sequence shown here is derived from an EMBL/GenBank/DDBJ whole genome shotgun (WGS) entry which is preliminary data.</text>
</comment>
<keyword evidence="3" id="KW-1185">Reference proteome</keyword>
<dbReference type="InterPro" id="IPR016181">
    <property type="entry name" value="Acyl_CoA_acyltransferase"/>
</dbReference>
<evidence type="ECO:0000313" key="2">
    <source>
        <dbReference type="EMBL" id="GAC18996.1"/>
    </source>
</evidence>
<feature type="domain" description="N-acetyltransferase" evidence="1">
    <location>
        <begin position="1"/>
        <end position="157"/>
    </location>
</feature>
<dbReference type="Proteomes" id="UP000006327">
    <property type="component" value="Unassembled WGS sequence"/>
</dbReference>
<evidence type="ECO:0000259" key="1">
    <source>
        <dbReference type="PROSITE" id="PS51186"/>
    </source>
</evidence>
<dbReference type="PROSITE" id="PS51186">
    <property type="entry name" value="GNAT"/>
    <property type="match status" value="1"/>
</dbReference>
<gene>
    <name evidence="2" type="ORF">GARC_2029</name>
</gene>
<accession>K6Y4V8</accession>
<sequence length="166" mass="19475">MTLTYPTEQQYLQVKNWFSNHQEIYTWGGPNMTYPMSDEDFIKHLTVAHFTSFCLLNDERQLVAFGQYYRRLEHHHLGRLAVNPKYRGQGWAKILITKILKQAFKEQSAKGASLFVFRDNIVAYDCYQSLGFIETDYPEEPFPGNMQNCVYMVLPDCNFPLKLKEG</sequence>
<evidence type="ECO:0000313" key="3">
    <source>
        <dbReference type="Proteomes" id="UP000006327"/>
    </source>
</evidence>
<dbReference type="InterPro" id="IPR050276">
    <property type="entry name" value="MshD_Acetyltransferase"/>
</dbReference>
<dbReference type="STRING" id="493475.GARC_2029"/>
<dbReference type="PANTHER" id="PTHR43617">
    <property type="entry name" value="L-AMINO ACID N-ACETYLTRANSFERASE"/>
    <property type="match status" value="1"/>
</dbReference>
<dbReference type="InterPro" id="IPR000182">
    <property type="entry name" value="GNAT_dom"/>
</dbReference>
<dbReference type="EMBL" id="BAEO01000027">
    <property type="protein sequence ID" value="GAC18996.1"/>
    <property type="molecule type" value="Genomic_DNA"/>
</dbReference>
<dbReference type="RefSeq" id="WP_007619352.1">
    <property type="nucleotide sequence ID" value="NZ_BAEO01000027.1"/>
</dbReference>
<dbReference type="Gene3D" id="3.40.630.30">
    <property type="match status" value="1"/>
</dbReference>
<organism evidence="2 3">
    <name type="scientific">Paraglaciecola arctica BSs20135</name>
    <dbReference type="NCBI Taxonomy" id="493475"/>
    <lineage>
        <taxon>Bacteria</taxon>
        <taxon>Pseudomonadati</taxon>
        <taxon>Pseudomonadota</taxon>
        <taxon>Gammaproteobacteria</taxon>
        <taxon>Alteromonadales</taxon>
        <taxon>Alteromonadaceae</taxon>
        <taxon>Paraglaciecola</taxon>
    </lineage>
</organism>
<dbReference type="AlphaFoldDB" id="K6Y4V8"/>
<dbReference type="OrthoDB" id="326501at2"/>
<name>K6Y4V8_9ALTE</name>
<proteinExistence type="predicted"/>
<dbReference type="Pfam" id="PF00583">
    <property type="entry name" value="Acetyltransf_1"/>
    <property type="match status" value="1"/>
</dbReference>
<dbReference type="eggNOG" id="COG0456">
    <property type="taxonomic scope" value="Bacteria"/>
</dbReference>
<dbReference type="SUPFAM" id="SSF55729">
    <property type="entry name" value="Acyl-CoA N-acyltransferases (Nat)"/>
    <property type="match status" value="1"/>
</dbReference>
<protein>
    <recommendedName>
        <fullName evidence="1">N-acetyltransferase domain-containing protein</fullName>
    </recommendedName>
</protein>